<dbReference type="EMBL" id="GGMS01006184">
    <property type="protein sequence ID" value="MBY75387.1"/>
    <property type="molecule type" value="Transcribed_RNA"/>
</dbReference>
<accession>A0A2S2QCC9</accession>
<organism evidence="1">
    <name type="scientific">Sipha flava</name>
    <name type="common">yellow sugarcane aphid</name>
    <dbReference type="NCBI Taxonomy" id="143950"/>
    <lineage>
        <taxon>Eukaryota</taxon>
        <taxon>Metazoa</taxon>
        <taxon>Ecdysozoa</taxon>
        <taxon>Arthropoda</taxon>
        <taxon>Hexapoda</taxon>
        <taxon>Insecta</taxon>
        <taxon>Pterygota</taxon>
        <taxon>Neoptera</taxon>
        <taxon>Paraneoptera</taxon>
        <taxon>Hemiptera</taxon>
        <taxon>Sternorrhyncha</taxon>
        <taxon>Aphidomorpha</taxon>
        <taxon>Aphidoidea</taxon>
        <taxon>Aphididae</taxon>
        <taxon>Sipha</taxon>
    </lineage>
</organism>
<protein>
    <submittedName>
        <fullName evidence="1">Uncharacterized protein</fullName>
    </submittedName>
</protein>
<sequence length="115" mass="12930">MGGGGETFERDGRSTWWQCGGGTVERRSFRQIGRRRVAVAMVTERRRVVTCPHCQYTVIHTHTHTHVRVCVCANTQTFTHARTPGKLHTHTRGRAERAAAAKQQQQQLSVGCAVY</sequence>
<name>A0A2S2QCC9_9HEMI</name>
<dbReference type="AlphaFoldDB" id="A0A2S2QCC9"/>
<gene>
    <name evidence="1" type="ORF">g.101734</name>
</gene>
<proteinExistence type="predicted"/>
<reference evidence="1" key="1">
    <citation type="submission" date="2018-04" db="EMBL/GenBank/DDBJ databases">
        <title>Transcriptome assembly of Sipha flava.</title>
        <authorList>
            <person name="Scully E.D."/>
            <person name="Geib S.M."/>
            <person name="Palmer N.A."/>
            <person name="Koch K."/>
            <person name="Bradshaw J."/>
            <person name="Heng-Moss T."/>
            <person name="Sarath G."/>
        </authorList>
    </citation>
    <scope>NUCLEOTIDE SEQUENCE</scope>
</reference>
<evidence type="ECO:0000313" key="1">
    <source>
        <dbReference type="EMBL" id="MBY75387.1"/>
    </source>
</evidence>